<dbReference type="RefSeq" id="WP_097183662.1">
    <property type="nucleotide sequence ID" value="NZ_OCNK01000002.1"/>
</dbReference>
<evidence type="ECO:0000313" key="7">
    <source>
        <dbReference type="EMBL" id="SOD98527.1"/>
    </source>
</evidence>
<feature type="transmembrane region" description="Helical" evidence="6">
    <location>
        <begin position="61"/>
        <end position="84"/>
    </location>
</feature>
<organism evidence="7 8">
    <name type="scientific">Blastococcus haudaquaticus</name>
    <dbReference type="NCBI Taxonomy" id="1938745"/>
    <lineage>
        <taxon>Bacteria</taxon>
        <taxon>Bacillati</taxon>
        <taxon>Actinomycetota</taxon>
        <taxon>Actinomycetes</taxon>
        <taxon>Geodermatophilales</taxon>
        <taxon>Geodermatophilaceae</taxon>
        <taxon>Blastococcus</taxon>
    </lineage>
</organism>
<comment type="subcellular location">
    <subcellularLocation>
        <location evidence="1">Cell membrane</location>
        <topology evidence="1">Multi-pass membrane protein</topology>
    </subcellularLocation>
</comment>
<keyword evidence="3 6" id="KW-0812">Transmembrane</keyword>
<dbReference type="InterPro" id="IPR050833">
    <property type="entry name" value="Poly_Biosynth_Transport"/>
</dbReference>
<accession>A0A286GSI0</accession>
<dbReference type="EMBL" id="OCNK01000002">
    <property type="protein sequence ID" value="SOD98527.1"/>
    <property type="molecule type" value="Genomic_DNA"/>
</dbReference>
<feature type="transmembrane region" description="Helical" evidence="6">
    <location>
        <begin position="391"/>
        <end position="411"/>
    </location>
</feature>
<evidence type="ECO:0000256" key="1">
    <source>
        <dbReference type="ARBA" id="ARBA00004651"/>
    </source>
</evidence>
<protein>
    <submittedName>
        <fullName evidence="7">Membrane protein involved in the export of O-antigen and teichoic acid</fullName>
    </submittedName>
</protein>
<evidence type="ECO:0000256" key="2">
    <source>
        <dbReference type="ARBA" id="ARBA00022475"/>
    </source>
</evidence>
<feature type="transmembrane region" description="Helical" evidence="6">
    <location>
        <begin position="269"/>
        <end position="286"/>
    </location>
</feature>
<name>A0A286GSI0_9ACTN</name>
<feature type="transmembrane region" description="Helical" evidence="6">
    <location>
        <begin position="105"/>
        <end position="127"/>
    </location>
</feature>
<evidence type="ECO:0000313" key="8">
    <source>
        <dbReference type="Proteomes" id="UP000219482"/>
    </source>
</evidence>
<reference evidence="8" key="1">
    <citation type="submission" date="2017-09" db="EMBL/GenBank/DDBJ databases">
        <authorList>
            <person name="Varghese N."/>
            <person name="Submissions S."/>
        </authorList>
    </citation>
    <scope>NUCLEOTIDE SEQUENCE [LARGE SCALE GENOMIC DNA]</scope>
    <source>
        <strain evidence="8">DSM 44270</strain>
    </source>
</reference>
<dbReference type="AlphaFoldDB" id="A0A286GSI0"/>
<dbReference type="Proteomes" id="UP000219482">
    <property type="component" value="Unassembled WGS sequence"/>
</dbReference>
<feature type="transmembrane region" description="Helical" evidence="6">
    <location>
        <begin position="333"/>
        <end position="355"/>
    </location>
</feature>
<keyword evidence="2" id="KW-1003">Cell membrane</keyword>
<gene>
    <name evidence="7" type="ORF">SAMN06272739_1943</name>
</gene>
<evidence type="ECO:0000256" key="5">
    <source>
        <dbReference type="ARBA" id="ARBA00023136"/>
    </source>
</evidence>
<dbReference type="GO" id="GO:0005886">
    <property type="term" value="C:plasma membrane"/>
    <property type="evidence" value="ECO:0007669"/>
    <property type="project" value="UniProtKB-SubCell"/>
</dbReference>
<feature type="transmembrane region" description="Helical" evidence="6">
    <location>
        <begin position="364"/>
        <end position="385"/>
    </location>
</feature>
<keyword evidence="5 6" id="KW-0472">Membrane</keyword>
<dbReference type="PANTHER" id="PTHR30250">
    <property type="entry name" value="PST FAMILY PREDICTED COLANIC ACID TRANSPORTER"/>
    <property type="match status" value="1"/>
</dbReference>
<feature type="transmembrane region" description="Helical" evidence="6">
    <location>
        <begin position="133"/>
        <end position="152"/>
    </location>
</feature>
<feature type="transmembrane region" description="Helical" evidence="6">
    <location>
        <begin position="298"/>
        <end position="321"/>
    </location>
</feature>
<keyword evidence="4 6" id="KW-1133">Transmembrane helix</keyword>
<dbReference type="OrthoDB" id="5140599at2"/>
<feature type="transmembrane region" description="Helical" evidence="6">
    <location>
        <begin position="232"/>
        <end position="249"/>
    </location>
</feature>
<dbReference type="PANTHER" id="PTHR30250:SF11">
    <property type="entry name" value="O-ANTIGEN TRANSPORTER-RELATED"/>
    <property type="match status" value="1"/>
</dbReference>
<evidence type="ECO:0000256" key="3">
    <source>
        <dbReference type="ARBA" id="ARBA00022692"/>
    </source>
</evidence>
<feature type="transmembrane region" description="Helical" evidence="6">
    <location>
        <begin position="191"/>
        <end position="211"/>
    </location>
</feature>
<sequence length="420" mass="41337">MAQPLIRPDGVVDGTAPAPPSRRLLGPAALVSVAFLGANALAYAFTLVAARLLVPAAFGELAALLGVLLVGTVPATGLQTAAALHLGGVAGRRSPLVLARLHASALVTALVVVIAGALAAAPLTALLHLPDPLAVVWLVALLVPSTLVSGYQGMLQGTGRYGQLAAVNGFLALAKLLGGTAGLLVGGTPTAALAGMTVAALVAALAGWAACGRPGVARGLRTPLTAALRASGALLGFVLLLNLDLLLARHHLTAGHAGEYAVGSIVTKIAFWLPQGVGVVLLPRLADEAHRRRSLPSALAVVAGVGAVLTLGTAALGSAALPLVGGSAYGDALGTAASLFAALGTGLALAQLLLYSGIAAADRVAVGSVWVAAVIEAVVVSVLSATGRLTVVSLAGTAVLTAVLLVGAGLLRTRPLSPER</sequence>
<feature type="transmembrane region" description="Helical" evidence="6">
    <location>
        <begin position="164"/>
        <end position="185"/>
    </location>
</feature>
<keyword evidence="8" id="KW-1185">Reference proteome</keyword>
<proteinExistence type="predicted"/>
<feature type="transmembrane region" description="Helical" evidence="6">
    <location>
        <begin position="28"/>
        <end position="49"/>
    </location>
</feature>
<evidence type="ECO:0000256" key="4">
    <source>
        <dbReference type="ARBA" id="ARBA00022989"/>
    </source>
</evidence>
<evidence type="ECO:0000256" key="6">
    <source>
        <dbReference type="SAM" id="Phobius"/>
    </source>
</evidence>